<dbReference type="PANTHER" id="PTHR42919">
    <property type="entry name" value="N-ALPHA-ACETYLTRANSFERASE"/>
    <property type="match status" value="1"/>
</dbReference>
<proteinExistence type="predicted"/>
<dbReference type="PANTHER" id="PTHR42919:SF8">
    <property type="entry name" value="N-ALPHA-ACETYLTRANSFERASE 50"/>
    <property type="match status" value="1"/>
</dbReference>
<dbReference type="CDD" id="cd04301">
    <property type="entry name" value="NAT_SF"/>
    <property type="match status" value="1"/>
</dbReference>
<evidence type="ECO:0000259" key="3">
    <source>
        <dbReference type="PROSITE" id="PS51186"/>
    </source>
</evidence>
<evidence type="ECO:0000256" key="2">
    <source>
        <dbReference type="ARBA" id="ARBA00023315"/>
    </source>
</evidence>
<evidence type="ECO:0000313" key="7">
    <source>
        <dbReference type="Proteomes" id="UP000051521"/>
    </source>
</evidence>
<protein>
    <submittedName>
        <fullName evidence="5">Ribosomal protein Ala-acetyltransferase</fullName>
    </submittedName>
    <submittedName>
        <fullName evidence="4">Ribosomal-protein-alanine acetyltransferase</fullName>
    </submittedName>
</protein>
<dbReference type="GO" id="GO:0005840">
    <property type="term" value="C:ribosome"/>
    <property type="evidence" value="ECO:0007669"/>
    <property type="project" value="UniProtKB-KW"/>
</dbReference>
<dbReference type="Proteomes" id="UP000051521">
    <property type="component" value="Unassembled WGS sequence"/>
</dbReference>
<evidence type="ECO:0000313" key="4">
    <source>
        <dbReference type="EMBL" id="CCI87964.1"/>
    </source>
</evidence>
<name>I7KQL4_9LACO</name>
<keyword evidence="5" id="KW-0687">Ribonucleoprotein</keyword>
<evidence type="ECO:0000256" key="1">
    <source>
        <dbReference type="ARBA" id="ARBA00022679"/>
    </source>
</evidence>
<dbReference type="NCBIfam" id="TIGR01575">
    <property type="entry name" value="rimI"/>
    <property type="match status" value="1"/>
</dbReference>
<dbReference type="AlphaFoldDB" id="I7KQL4"/>
<reference evidence="4 6" key="1">
    <citation type="submission" date="2012-06" db="EMBL/GenBank/DDBJ databases">
        <title>Draft genome sequence of Lactobacillus gigeriorum CRBIP 24.85T, isolated from chicken crop.</title>
        <authorList>
            <person name="Cousin S."/>
            <person name="Ma L."/>
            <person name="Creno S."/>
            <person name="Clermont D."/>
            <person name="Loux V."/>
            <person name="Bizet C."/>
            <person name="Bouchier C."/>
        </authorList>
    </citation>
    <scope>NUCLEOTIDE SEQUENCE [LARGE SCALE GENOMIC DNA]</scope>
    <source>
        <strain evidence="6">CRBIP 24.85T</strain>
        <strain evidence="4">Type strain: CRBIP 24.85</strain>
    </source>
</reference>
<keyword evidence="7" id="KW-1185">Reference proteome</keyword>
<sequence length="189" mass="22257">MKKFKQLNNFFHPLKTDLGFEFTPFVATINDQIFQVMEATEEDIPTLMAFETEVYHGVATWSIGKFRSELRKDNSLYLLVYHESQLVALIGARFYLKETHITNLSVVPDFQNQGIGTWLMELMIDLARQKSSELVSLEVRIDNEKAKQLYKKLGFEALFIRKNYYCDLQLDAINMVLWLKPHRLKKREK</sequence>
<dbReference type="InterPro" id="IPR006464">
    <property type="entry name" value="AcTrfase_RimI/Ard1"/>
</dbReference>
<dbReference type="EMBL" id="CAKC01000095">
    <property type="protein sequence ID" value="CCI87964.1"/>
    <property type="molecule type" value="Genomic_DNA"/>
</dbReference>
<reference evidence="5 7" key="2">
    <citation type="journal article" date="2015" name="Genome Announc.">
        <title>Expanding the biotechnology potential of lactobacilli through comparative genomics of 213 strains and associated genera.</title>
        <authorList>
            <person name="Sun Z."/>
            <person name="Harris H.M."/>
            <person name="McCann A."/>
            <person name="Guo C."/>
            <person name="Argimon S."/>
            <person name="Zhang W."/>
            <person name="Yang X."/>
            <person name="Jeffery I.B."/>
            <person name="Cooney J.C."/>
            <person name="Kagawa T.F."/>
            <person name="Liu W."/>
            <person name="Song Y."/>
            <person name="Salvetti E."/>
            <person name="Wrobel A."/>
            <person name="Rasinkangas P."/>
            <person name="Parkhill J."/>
            <person name="Rea M.C."/>
            <person name="O'Sullivan O."/>
            <person name="Ritari J."/>
            <person name="Douillard F.P."/>
            <person name="Paul Ross R."/>
            <person name="Yang R."/>
            <person name="Briner A.E."/>
            <person name="Felis G.E."/>
            <person name="de Vos W.M."/>
            <person name="Barrangou R."/>
            <person name="Klaenhammer T.R."/>
            <person name="Caufield P.W."/>
            <person name="Cui Y."/>
            <person name="Zhang H."/>
            <person name="O'Toole P.W."/>
        </authorList>
    </citation>
    <scope>NUCLEOTIDE SEQUENCE [LARGE SCALE GENOMIC DNA]</scope>
    <source>
        <strain evidence="5 7">DSM 23908</strain>
    </source>
</reference>
<evidence type="ECO:0000313" key="6">
    <source>
        <dbReference type="Proteomes" id="UP000009326"/>
    </source>
</evidence>
<dbReference type="EMBL" id="AYZO01000007">
    <property type="protein sequence ID" value="KRN13935.1"/>
    <property type="molecule type" value="Genomic_DNA"/>
</dbReference>
<dbReference type="InterPro" id="IPR051556">
    <property type="entry name" value="N-term/lysine_N-AcTrnsfr"/>
</dbReference>
<keyword evidence="2" id="KW-0012">Acyltransferase</keyword>
<accession>I7KQL4</accession>
<dbReference type="STRING" id="1423751.FC38_GL001697"/>
<keyword evidence="5" id="KW-0689">Ribosomal protein</keyword>
<dbReference type="InterPro" id="IPR000182">
    <property type="entry name" value="GNAT_dom"/>
</dbReference>
<dbReference type="GO" id="GO:0008080">
    <property type="term" value="F:N-acetyltransferase activity"/>
    <property type="evidence" value="ECO:0007669"/>
    <property type="project" value="InterPro"/>
</dbReference>
<dbReference type="PATRIC" id="fig|1423751.3.peg.1756"/>
<organism evidence="4 6">
    <name type="scientific">Lactobacillus gigeriorum DSM 23908 = CRBIP 24.85</name>
    <dbReference type="NCBI Taxonomy" id="1423751"/>
    <lineage>
        <taxon>Bacteria</taxon>
        <taxon>Bacillati</taxon>
        <taxon>Bacillota</taxon>
        <taxon>Bacilli</taxon>
        <taxon>Lactobacillales</taxon>
        <taxon>Lactobacillaceae</taxon>
        <taxon>Lactobacillus</taxon>
    </lineage>
</organism>
<dbReference type="InterPro" id="IPR016181">
    <property type="entry name" value="Acyl_CoA_acyltransferase"/>
</dbReference>
<comment type="caution">
    <text evidence="4">The sequence shown here is derived from an EMBL/GenBank/DDBJ whole genome shotgun (WGS) entry which is preliminary data.</text>
</comment>
<dbReference type="Proteomes" id="UP000009326">
    <property type="component" value="Unassembled WGS sequence"/>
</dbReference>
<feature type="domain" description="N-acetyltransferase" evidence="3">
    <location>
        <begin position="34"/>
        <end position="180"/>
    </location>
</feature>
<dbReference type="Pfam" id="PF00583">
    <property type="entry name" value="Acetyltransf_1"/>
    <property type="match status" value="1"/>
</dbReference>
<evidence type="ECO:0000313" key="5">
    <source>
        <dbReference type="EMBL" id="KRN13935.1"/>
    </source>
</evidence>
<dbReference type="PROSITE" id="PS51186">
    <property type="entry name" value="GNAT"/>
    <property type="match status" value="1"/>
</dbReference>
<dbReference type="Gene3D" id="3.40.630.30">
    <property type="match status" value="1"/>
</dbReference>
<gene>
    <name evidence="4" type="ORF">BN52_01750</name>
    <name evidence="5" type="ORF">FC38_GL001697</name>
</gene>
<dbReference type="SUPFAM" id="SSF55729">
    <property type="entry name" value="Acyl-CoA N-acyltransferases (Nat)"/>
    <property type="match status" value="1"/>
</dbReference>
<keyword evidence="1 4" id="KW-0808">Transferase</keyword>